<name>A0ABQ9H7U0_9NEOP</name>
<dbReference type="PANTHER" id="PTHR10492:SF57">
    <property type="entry name" value="ATP-DEPENDENT DNA HELICASE"/>
    <property type="match status" value="1"/>
</dbReference>
<keyword evidence="1" id="KW-0233">DNA recombination</keyword>
<dbReference type="InterPro" id="IPR025476">
    <property type="entry name" value="Helitron_helicase-like"/>
</dbReference>
<keyword evidence="1" id="KW-0347">Helicase</keyword>
<feature type="domain" description="Helitron helicase-like" evidence="3">
    <location>
        <begin position="336"/>
        <end position="453"/>
    </location>
</feature>
<evidence type="ECO:0000313" key="4">
    <source>
        <dbReference type="EMBL" id="KAJ8880285.1"/>
    </source>
</evidence>
<proteinExistence type="inferred from homology"/>
<organism evidence="4 5">
    <name type="scientific">Dryococelus australis</name>
    <dbReference type="NCBI Taxonomy" id="614101"/>
    <lineage>
        <taxon>Eukaryota</taxon>
        <taxon>Metazoa</taxon>
        <taxon>Ecdysozoa</taxon>
        <taxon>Arthropoda</taxon>
        <taxon>Hexapoda</taxon>
        <taxon>Insecta</taxon>
        <taxon>Pterygota</taxon>
        <taxon>Neoptera</taxon>
        <taxon>Polyneoptera</taxon>
        <taxon>Phasmatodea</taxon>
        <taxon>Verophasmatodea</taxon>
        <taxon>Anareolatae</taxon>
        <taxon>Phasmatidae</taxon>
        <taxon>Eurycanthinae</taxon>
        <taxon>Dryococelus</taxon>
    </lineage>
</organism>
<reference evidence="4 5" key="1">
    <citation type="submission" date="2023-02" db="EMBL/GenBank/DDBJ databases">
        <title>LHISI_Scaffold_Assembly.</title>
        <authorList>
            <person name="Stuart O.P."/>
            <person name="Cleave R."/>
            <person name="Magrath M.J.L."/>
            <person name="Mikheyev A.S."/>
        </authorList>
    </citation>
    <scope>NUCLEOTIDE SEQUENCE [LARGE SCALE GENOMIC DNA]</scope>
    <source>
        <strain evidence="4">Daus_M_001</strain>
        <tissue evidence="4">Leg muscle</tissue>
    </source>
</reference>
<evidence type="ECO:0000256" key="1">
    <source>
        <dbReference type="RuleBase" id="RU363044"/>
    </source>
</evidence>
<dbReference type="Pfam" id="PF14214">
    <property type="entry name" value="Helitron_like_N"/>
    <property type="match status" value="1"/>
</dbReference>
<keyword evidence="5" id="KW-1185">Reference proteome</keyword>
<accession>A0ABQ9H7U0</accession>
<keyword evidence="1" id="KW-0378">Hydrolase</keyword>
<dbReference type="InterPro" id="IPR027417">
    <property type="entry name" value="P-loop_NTPase"/>
</dbReference>
<comment type="similarity">
    <text evidence="1">Belongs to the helicase family.</text>
</comment>
<sequence length="1029" mass="116799">MKCVPVAKVTLRGYFRGIKQDASDEVERDVVHHVPQDQTARGRARPRVYHSRHYRAAAKGSDVAVDARDMGCMKCECRHYDALFFADEGIKREGAFTMCCMRGKVHIPPLGDCPQLLHHLLTGDGDDCTDYRQLIRKYNADFSFASFCADSIVASPRHSVYTFQIHGQHNPCQLGILQDLEHLLSEINPLAQIHKSMHEVMVVEEEGACRNGRPLRRVTLTLKPGLGNDPNVYNLPAAVNEVAAIFVGDVPPMKNDLRIYPKDWPAQFISPLNVLAYHMMHPLLFPQDEHGYTSGVSHSVIVSESRNTVTCKQDYVFRILHHSGRLFQHSCGGIVDAAQSRVGKLVILPSSFYGSERQMYKCYQDSVAIMCHFGRPDLFINFTCNPKGLEIAMSLEVRQQASQRPQMVCQVFKVKLDSLIDDIHKKQIFDKVSAYTYTIAFQKWELPHAHILINLDKGDKIVMSDDVDEIVRADIPDRDAEPSSYFSSPEACWRLLLFKMEDRKIIVVQLSLHLENRQSVIIQDNDVAGALERACKKHTHLTAFFHHNSQHKLLHHRGTSGKVERSWALEITFHPHTLPLAIYNNLKPYILDDTGDDLETSENRALIHIQFRLGDFNKTLADYRRPCPEVGRVHDQNVVFTEVIVTIAAADSDAEARCRVFFVNGTGGSGKFLYNCHMHSLRADSKIICPVAWTGIASILLSGDSTSHALFKLPVPLLRKCSIIIWDEAPMAPKEALHCVDRLLRDVTKNDRIKFGGKVLLLGGDFRQQLCLKTNMRVKHGQEEFQQFSFTSARGTCPPIPCLPEDYVELPDFLVLPENVDICSHVFGHEVLTEELVTVWGFSDCHIGIYPVFSHGQLYVALSRAKSFDSVLVLAKQSLPSSCQYAILPIIDPWMLASPILAQPHLHRPLQWHTIRRRHCLKIPQRLICVLANNMWMGPWHRSHFFFFMCVLTSLQYCNTTHPLKTPYTELLNVHLQTNTYISLTHHTSPVMQPAFTFQVDVAGPKPGKMQSEVIEMRHEMHCFTPQRG</sequence>
<gene>
    <name evidence="4" type="ORF">PR048_016751</name>
</gene>
<dbReference type="Pfam" id="PF05970">
    <property type="entry name" value="PIF1"/>
    <property type="match status" value="1"/>
</dbReference>
<keyword evidence="1" id="KW-0227">DNA damage</keyword>
<keyword evidence="1" id="KW-0067">ATP-binding</keyword>
<dbReference type="PANTHER" id="PTHR10492">
    <property type="match status" value="1"/>
</dbReference>
<feature type="domain" description="DNA helicase Pif1-like DEAD-box helicase" evidence="2">
    <location>
        <begin position="635"/>
        <end position="773"/>
    </location>
</feature>
<evidence type="ECO:0000259" key="3">
    <source>
        <dbReference type="Pfam" id="PF14214"/>
    </source>
</evidence>
<evidence type="ECO:0000259" key="2">
    <source>
        <dbReference type="Pfam" id="PF05970"/>
    </source>
</evidence>
<keyword evidence="1" id="KW-0234">DNA repair</keyword>
<dbReference type="EMBL" id="JARBHB010000006">
    <property type="protein sequence ID" value="KAJ8880285.1"/>
    <property type="molecule type" value="Genomic_DNA"/>
</dbReference>
<keyword evidence="1" id="KW-0547">Nucleotide-binding</keyword>
<dbReference type="Gene3D" id="3.40.50.300">
    <property type="entry name" value="P-loop containing nucleotide triphosphate hydrolases"/>
    <property type="match status" value="1"/>
</dbReference>
<comment type="catalytic activity">
    <reaction evidence="1">
        <text>ATP + H2O = ADP + phosphate + H(+)</text>
        <dbReference type="Rhea" id="RHEA:13065"/>
        <dbReference type="ChEBI" id="CHEBI:15377"/>
        <dbReference type="ChEBI" id="CHEBI:15378"/>
        <dbReference type="ChEBI" id="CHEBI:30616"/>
        <dbReference type="ChEBI" id="CHEBI:43474"/>
        <dbReference type="ChEBI" id="CHEBI:456216"/>
        <dbReference type="EC" id="5.6.2.3"/>
    </reaction>
</comment>
<dbReference type="EC" id="5.6.2.3" evidence="1"/>
<dbReference type="Proteomes" id="UP001159363">
    <property type="component" value="Chromosome 5"/>
</dbReference>
<dbReference type="InterPro" id="IPR010285">
    <property type="entry name" value="DNA_helicase_pif1-like_DEAD"/>
</dbReference>
<evidence type="ECO:0000313" key="5">
    <source>
        <dbReference type="Proteomes" id="UP001159363"/>
    </source>
</evidence>
<comment type="cofactor">
    <cofactor evidence="1">
        <name>Mg(2+)</name>
        <dbReference type="ChEBI" id="CHEBI:18420"/>
    </cofactor>
</comment>
<protein>
    <recommendedName>
        <fullName evidence="1">ATP-dependent DNA helicase</fullName>
        <ecNumber evidence="1">5.6.2.3</ecNumber>
    </recommendedName>
</protein>
<comment type="caution">
    <text evidence="4">The sequence shown here is derived from an EMBL/GenBank/DDBJ whole genome shotgun (WGS) entry which is preliminary data.</text>
</comment>